<evidence type="ECO:0000256" key="8">
    <source>
        <dbReference type="ARBA" id="ARBA00022741"/>
    </source>
</evidence>
<keyword evidence="12" id="KW-0472">Membrane</keyword>
<dbReference type="InterPro" id="IPR050154">
    <property type="entry name" value="UbiB_kinase"/>
</dbReference>
<evidence type="ECO:0000256" key="7">
    <source>
        <dbReference type="ARBA" id="ARBA00022692"/>
    </source>
</evidence>
<dbReference type="PANTHER" id="PTHR10566">
    <property type="entry name" value="CHAPERONE-ACTIVITY OF BC1 COMPLEX CABC1 -RELATED"/>
    <property type="match status" value="1"/>
</dbReference>
<keyword evidence="7" id="KW-0812">Transmembrane</keyword>
<dbReference type="InterPro" id="IPR000719">
    <property type="entry name" value="Prot_kinase_dom"/>
</dbReference>
<evidence type="ECO:0000256" key="10">
    <source>
        <dbReference type="ARBA" id="ARBA00022840"/>
    </source>
</evidence>
<dbReference type="GO" id="GO:0006744">
    <property type="term" value="P:ubiquinone biosynthetic process"/>
    <property type="evidence" value="ECO:0007669"/>
    <property type="project" value="UniProtKB-UniPathway"/>
</dbReference>
<proteinExistence type="inferred from homology"/>
<dbReference type="NCBIfam" id="TIGR01982">
    <property type="entry name" value="UbiB"/>
    <property type="match status" value="1"/>
</dbReference>
<dbReference type="GO" id="GO:0005524">
    <property type="term" value="F:ATP binding"/>
    <property type="evidence" value="ECO:0007669"/>
    <property type="project" value="UniProtKB-KW"/>
</dbReference>
<dbReference type="InterPro" id="IPR010232">
    <property type="entry name" value="UbiB"/>
</dbReference>
<dbReference type="PANTHER" id="PTHR10566:SF113">
    <property type="entry name" value="PROTEIN ACTIVITY OF BC1 COMPLEX KINASE 7, CHLOROPLASTIC"/>
    <property type="match status" value="1"/>
</dbReference>
<dbReference type="PROSITE" id="PS50011">
    <property type="entry name" value="PROTEIN_KINASE_DOM"/>
    <property type="match status" value="1"/>
</dbReference>
<evidence type="ECO:0000256" key="11">
    <source>
        <dbReference type="ARBA" id="ARBA00022989"/>
    </source>
</evidence>
<dbReference type="CDD" id="cd13972">
    <property type="entry name" value="UbiB"/>
    <property type="match status" value="1"/>
</dbReference>
<comment type="caution">
    <text evidence="14">The sequence shown here is derived from an EMBL/GenBank/DDBJ whole genome shotgun (WGS) entry which is preliminary data.</text>
</comment>
<comment type="similarity">
    <text evidence="2">Belongs to the protein kinase superfamily. ADCK protein kinase family.</text>
</comment>
<dbReference type="RefSeq" id="WP_119540020.1">
    <property type="nucleotide sequence ID" value="NZ_QYRN01000005.1"/>
</dbReference>
<name>A0A3A1WRN2_9HYPH</name>
<evidence type="ECO:0000256" key="4">
    <source>
        <dbReference type="ARBA" id="ARBA00022519"/>
    </source>
</evidence>
<dbReference type="SUPFAM" id="SSF56112">
    <property type="entry name" value="Protein kinase-like (PK-like)"/>
    <property type="match status" value="1"/>
</dbReference>
<dbReference type="AlphaFoldDB" id="A0A3A1WRN2"/>
<comment type="pathway">
    <text evidence="1">Cofactor biosynthesis; ubiquinone biosynthesis [regulation].</text>
</comment>
<keyword evidence="5" id="KW-0808">Transferase</keyword>
<keyword evidence="8" id="KW-0547">Nucleotide-binding</keyword>
<dbReference type="InterPro" id="IPR004147">
    <property type="entry name" value="ABC1_dom"/>
</dbReference>
<evidence type="ECO:0000256" key="3">
    <source>
        <dbReference type="ARBA" id="ARBA00022475"/>
    </source>
</evidence>
<keyword evidence="3" id="KW-1003">Cell membrane</keyword>
<dbReference type="UniPathway" id="UPA00232"/>
<accession>A0A3A1WRN2</accession>
<dbReference type="Proteomes" id="UP000265750">
    <property type="component" value="Unassembled WGS sequence"/>
</dbReference>
<evidence type="ECO:0000256" key="1">
    <source>
        <dbReference type="ARBA" id="ARBA00005020"/>
    </source>
</evidence>
<dbReference type="InterPro" id="IPR045308">
    <property type="entry name" value="UbiB_bact"/>
</dbReference>
<evidence type="ECO:0000313" key="14">
    <source>
        <dbReference type="EMBL" id="RIY00818.1"/>
    </source>
</evidence>
<reference evidence="15" key="1">
    <citation type="submission" date="2018-09" db="EMBL/GenBank/DDBJ databases">
        <authorList>
            <person name="Tuo L."/>
        </authorList>
    </citation>
    <scope>NUCLEOTIDE SEQUENCE [LARGE SCALE GENOMIC DNA]</scope>
    <source>
        <strain evidence="15">M2BS4Y-1</strain>
    </source>
</reference>
<keyword evidence="9" id="KW-0418">Kinase</keyword>
<dbReference type="EMBL" id="QYRN01000005">
    <property type="protein sequence ID" value="RIY00818.1"/>
    <property type="molecule type" value="Genomic_DNA"/>
</dbReference>
<gene>
    <name evidence="14" type="primary">ubiB</name>
    <name evidence="14" type="ORF">D3218_10445</name>
</gene>
<keyword evidence="10" id="KW-0067">ATP-binding</keyword>
<dbReference type="Pfam" id="PF03109">
    <property type="entry name" value="ABC1"/>
    <property type="match status" value="1"/>
</dbReference>
<feature type="domain" description="Protein kinase" evidence="13">
    <location>
        <begin position="125"/>
        <end position="465"/>
    </location>
</feature>
<dbReference type="InterPro" id="IPR011009">
    <property type="entry name" value="Kinase-like_dom_sf"/>
</dbReference>
<evidence type="ECO:0000313" key="15">
    <source>
        <dbReference type="Proteomes" id="UP000265750"/>
    </source>
</evidence>
<dbReference type="OrthoDB" id="9795390at2"/>
<keyword evidence="11" id="KW-1133">Transmembrane helix</keyword>
<evidence type="ECO:0000256" key="12">
    <source>
        <dbReference type="ARBA" id="ARBA00023136"/>
    </source>
</evidence>
<protein>
    <submittedName>
        <fullName evidence="14">2-polyprenylphenol 6-hydroxylase</fullName>
    </submittedName>
</protein>
<evidence type="ECO:0000256" key="5">
    <source>
        <dbReference type="ARBA" id="ARBA00022679"/>
    </source>
</evidence>
<evidence type="ECO:0000256" key="2">
    <source>
        <dbReference type="ARBA" id="ARBA00009670"/>
    </source>
</evidence>
<dbReference type="GO" id="GO:0004672">
    <property type="term" value="F:protein kinase activity"/>
    <property type="evidence" value="ECO:0007669"/>
    <property type="project" value="InterPro"/>
</dbReference>
<keyword evidence="4" id="KW-0997">Cell inner membrane</keyword>
<organism evidence="14 15">
    <name type="scientific">Aureimonas flava</name>
    <dbReference type="NCBI Taxonomy" id="2320271"/>
    <lineage>
        <taxon>Bacteria</taxon>
        <taxon>Pseudomonadati</taxon>
        <taxon>Pseudomonadota</taxon>
        <taxon>Alphaproteobacteria</taxon>
        <taxon>Hyphomicrobiales</taxon>
        <taxon>Aurantimonadaceae</taxon>
        <taxon>Aureimonas</taxon>
    </lineage>
</organism>
<keyword evidence="15" id="KW-1185">Reference proteome</keyword>
<sequence length="528" mass="58606">MSNPITGTIALVRAVYILAREGVVSALPAEGLPPMASLAHRLAGLMARRSARRRARSERLSHALNRLGPSYVKLGQFLATRPDIVGTEIALELSQLQDKVPPFPREQAIRDIEVTLGRRIDDLFVEFGEVVGAASIAQVHKARVLTRDGELRDVAVKVIRPGVRVRFRRELEAFAFIARVLETLVRSSRRLRPVAVVETLAQSTRIEMDLRLEAAASSEMSDNVAEDPFFRVPGIDWERTGRDVLTMEWIDGIKMNDVAAVRAAGHDLPRLGVNLVQSFLRHSMRDGFFHADMHPGNLFVVPDGTIVAVDLGIVGRLTADSRRFLAEILYGFIRRDYRRVAEVHFEAGYVPRTQDVLSFAQALRAIGEPIHGQPAETISMAHLLTLLFEVTELFDMQARPELVLLQKTMVVVEGVARAYDPRFNMWEAAEPVVTDYIVSELGPAAKLRDAKKGLEAIGRVIHRFPDFAAGLEVFANNMPDLIENGIHINDDDLMELAKESRTALIVSHVAQVASALALVVIAWHLTFG</sequence>
<keyword evidence="6" id="KW-0831">Ubiquinone biosynthesis</keyword>
<evidence type="ECO:0000259" key="13">
    <source>
        <dbReference type="PROSITE" id="PS50011"/>
    </source>
</evidence>
<evidence type="ECO:0000256" key="9">
    <source>
        <dbReference type="ARBA" id="ARBA00022777"/>
    </source>
</evidence>
<evidence type="ECO:0000256" key="6">
    <source>
        <dbReference type="ARBA" id="ARBA00022688"/>
    </source>
</evidence>